<organism evidence="2 3">
    <name type="scientific">Oxytricha trifallax</name>
    <dbReference type="NCBI Taxonomy" id="1172189"/>
    <lineage>
        <taxon>Eukaryota</taxon>
        <taxon>Sar</taxon>
        <taxon>Alveolata</taxon>
        <taxon>Ciliophora</taxon>
        <taxon>Intramacronucleata</taxon>
        <taxon>Spirotrichea</taxon>
        <taxon>Stichotrichia</taxon>
        <taxon>Sporadotrichida</taxon>
        <taxon>Oxytrichidae</taxon>
        <taxon>Oxytrichinae</taxon>
        <taxon>Oxytricha</taxon>
    </lineage>
</organism>
<reference evidence="3" key="1">
    <citation type="journal article" date="2014" name="Cell">
        <title>The Architecture of a Scrambled Genome Reveals Massive Levels of Genomic Rearrangement during Development.</title>
        <authorList>
            <person name="Chen X."/>
            <person name="Bracht J.R."/>
            <person name="Goldman A.D."/>
            <person name="Dolzhenko E."/>
            <person name="Clay D.M."/>
            <person name="Swart E.C."/>
            <person name="Perlman D.H."/>
            <person name="Doak T.G."/>
            <person name="Stuart A."/>
            <person name="Amemiya C.T."/>
            <person name="Sebra R.P."/>
            <person name="Landweber L.F."/>
        </authorList>
    </citation>
    <scope>NUCLEOTIDE SEQUENCE [LARGE SCALE GENOMIC DNA]</scope>
    <source>
        <strain evidence="3">JRB310</strain>
    </source>
</reference>
<proteinExistence type="predicted"/>
<feature type="region of interest" description="Disordered" evidence="1">
    <location>
        <begin position="14"/>
        <end position="41"/>
    </location>
</feature>
<evidence type="ECO:0000256" key="1">
    <source>
        <dbReference type="SAM" id="MobiDB-lite"/>
    </source>
</evidence>
<dbReference type="EMBL" id="ARYC01003923">
    <property type="protein sequence ID" value="KEJ82804.1"/>
    <property type="molecule type" value="Genomic_DNA"/>
</dbReference>
<dbReference type="AlphaFoldDB" id="A0A073HZC9"/>
<sequence>MQWMSFRFSTGDLISEPLLQPKPASNLPPRQDSHSSRRTPASHGFYIQYGHLPDLQANSSRPGRIHLAPVLDYLKSLDKYSIQNQQ</sequence>
<evidence type="ECO:0000313" key="3">
    <source>
        <dbReference type="Proteomes" id="UP000053232"/>
    </source>
</evidence>
<protein>
    <submittedName>
        <fullName evidence="2">Uncharacterized protein</fullName>
    </submittedName>
</protein>
<keyword evidence="3" id="KW-1185">Reference proteome</keyword>
<name>A0A073HZC9_9SPIT</name>
<comment type="caution">
    <text evidence="2">The sequence shown here is derived from an EMBL/GenBank/DDBJ whole genome shotgun (WGS) entry which is preliminary data.</text>
</comment>
<evidence type="ECO:0000313" key="2">
    <source>
        <dbReference type="EMBL" id="KEJ82804.1"/>
    </source>
</evidence>
<accession>A0A073HZC9</accession>
<gene>
    <name evidence="2" type="ORF">OXYTRIMIC_190</name>
</gene>
<dbReference type="Proteomes" id="UP000053232">
    <property type="component" value="Unassembled WGS sequence"/>
</dbReference>